<dbReference type="Pfam" id="PF12729">
    <property type="entry name" value="4HB_MCP_1"/>
    <property type="match status" value="1"/>
</dbReference>
<gene>
    <name evidence="6" type="ORF">HA050_15710</name>
</gene>
<accession>A0ABX0KSC9</accession>
<proteinExistence type="inferred from homology"/>
<dbReference type="Proteomes" id="UP000712570">
    <property type="component" value="Unassembled WGS sequence"/>
</dbReference>
<evidence type="ECO:0000256" key="4">
    <source>
        <dbReference type="SAM" id="Phobius"/>
    </source>
</evidence>
<keyword evidence="7" id="KW-1185">Reference proteome</keyword>
<keyword evidence="1" id="KW-0145">Chemotaxis</keyword>
<protein>
    <submittedName>
        <fullName evidence="6">Methyl-accepting chemotaxis protein</fullName>
    </submittedName>
</protein>
<feature type="domain" description="Methyl-accepting transducer" evidence="5">
    <location>
        <begin position="274"/>
        <end position="489"/>
    </location>
</feature>
<keyword evidence="3" id="KW-0807">Transducer</keyword>
<dbReference type="PANTHER" id="PTHR43531:SF11">
    <property type="entry name" value="METHYL-ACCEPTING CHEMOTAXIS PROTEIN 3"/>
    <property type="match status" value="1"/>
</dbReference>
<evidence type="ECO:0000256" key="3">
    <source>
        <dbReference type="PROSITE-ProRule" id="PRU00284"/>
    </source>
</evidence>
<dbReference type="InterPro" id="IPR004089">
    <property type="entry name" value="MCPsignal_dom"/>
</dbReference>
<dbReference type="InterPro" id="IPR004090">
    <property type="entry name" value="Chemotax_Me-accpt_rcpt"/>
</dbReference>
<dbReference type="Gene3D" id="1.10.287.950">
    <property type="entry name" value="Methyl-accepting chemotaxis protein"/>
    <property type="match status" value="1"/>
</dbReference>
<feature type="transmembrane region" description="Helical" evidence="4">
    <location>
        <begin position="12"/>
        <end position="33"/>
    </location>
</feature>
<dbReference type="SMART" id="SM00283">
    <property type="entry name" value="MA"/>
    <property type="match status" value="1"/>
</dbReference>
<keyword evidence="4" id="KW-0472">Membrane</keyword>
<evidence type="ECO:0000259" key="5">
    <source>
        <dbReference type="PROSITE" id="PS50111"/>
    </source>
</evidence>
<evidence type="ECO:0000313" key="7">
    <source>
        <dbReference type="Proteomes" id="UP000712570"/>
    </source>
</evidence>
<comment type="caution">
    <text evidence="6">The sequence shown here is derived from an EMBL/GenBank/DDBJ whole genome shotgun (WGS) entry which is preliminary data.</text>
</comment>
<dbReference type="Pfam" id="PF00015">
    <property type="entry name" value="MCPsignal"/>
    <property type="match status" value="1"/>
</dbReference>
<dbReference type="EMBL" id="JAAOLX010000008">
    <property type="protein sequence ID" value="NHQ87565.1"/>
    <property type="molecule type" value="Genomic_DNA"/>
</dbReference>
<dbReference type="RefSeq" id="WP_166828137.1">
    <property type="nucleotide sequence ID" value="NZ_JAAOLX010000008.1"/>
</dbReference>
<evidence type="ECO:0000256" key="2">
    <source>
        <dbReference type="ARBA" id="ARBA00029447"/>
    </source>
</evidence>
<feature type="transmembrane region" description="Helical" evidence="4">
    <location>
        <begin position="190"/>
        <end position="212"/>
    </location>
</feature>
<dbReference type="PANTHER" id="PTHR43531">
    <property type="entry name" value="PROTEIN ICFG"/>
    <property type="match status" value="1"/>
</dbReference>
<keyword evidence="4" id="KW-0812">Transmembrane</keyword>
<dbReference type="CDD" id="cd11386">
    <property type="entry name" value="MCP_signal"/>
    <property type="match status" value="1"/>
</dbReference>
<dbReference type="SUPFAM" id="SSF58104">
    <property type="entry name" value="Methyl-accepting chemotaxis protein (MCP) signaling domain"/>
    <property type="match status" value="1"/>
</dbReference>
<organism evidence="6 7">
    <name type="scientific">Iodobacter violaceini</name>
    <dbReference type="NCBI Taxonomy" id="3044271"/>
    <lineage>
        <taxon>Bacteria</taxon>
        <taxon>Pseudomonadati</taxon>
        <taxon>Pseudomonadota</taxon>
        <taxon>Betaproteobacteria</taxon>
        <taxon>Neisseriales</taxon>
        <taxon>Chitinibacteraceae</taxon>
        <taxon>Iodobacter</taxon>
    </lineage>
</organism>
<evidence type="ECO:0000256" key="1">
    <source>
        <dbReference type="ARBA" id="ARBA00022500"/>
    </source>
</evidence>
<keyword evidence="4" id="KW-1133">Transmembrane helix</keyword>
<dbReference type="PRINTS" id="PR00260">
    <property type="entry name" value="CHEMTRNSDUCR"/>
</dbReference>
<dbReference type="InterPro" id="IPR024478">
    <property type="entry name" value="HlyB_4HB_MCP"/>
</dbReference>
<dbReference type="PROSITE" id="PS50111">
    <property type="entry name" value="CHEMOTAXIS_TRANSDUC_2"/>
    <property type="match status" value="1"/>
</dbReference>
<dbReference type="InterPro" id="IPR051310">
    <property type="entry name" value="MCP_chemotaxis"/>
</dbReference>
<name>A0ABX0KSC9_9NEIS</name>
<comment type="similarity">
    <text evidence="2">Belongs to the methyl-accepting chemotaxis (MCP) protein family.</text>
</comment>
<evidence type="ECO:0000313" key="6">
    <source>
        <dbReference type="EMBL" id="NHQ87565.1"/>
    </source>
</evidence>
<sequence length="523" mass="56727">MDWINHSKIGNKLLVSFLIIAGTSLLTGAISIYEIKQLNQLVNNMYTDQLIPIKDNAKANLNAVYIVRKLNFYLLAKNEKMQKDLITEMDGYEKTMMDLITKFNNTQQNEEAQKLIQALPSDWQEFKLAQKKVIDAVKQQQDIDLIKEIIINEVRPSFQKFDDALSALQDIKEAQSKQFFNHANENSEQITLLISSIIIGSFLLSLIIAIFISRQIVRQIGGEPSLAVDIAEQVASGNLSINVALAHEDQSSIIFSLKKMAGTLNQVMGEIYATSDALASSSEQVSVSSQNLSQNASEQAASIEETSSSLEEITATISQNNENAKITEGISGKASVKAVDGGAAVKETICAMKLIAGKIKIIDDIAYQTNLLALNAAIEAARAGEHGKGFAVVAAEVRKLAERSQIAAQEISELADSSVGQAASAGERLEEIVPLIQKTADLVEEISAASEEQSKGIEQISSAMTQISQATQGNAAAAEELNSTAEELSVHASHLQEMICFFRTEHTTKTTGKTGILNQPPLS</sequence>
<reference evidence="6 7" key="1">
    <citation type="submission" date="2020-03" db="EMBL/GenBank/DDBJ databases">
        <title>Draft genome sequence of environmentally isolated violet-colored cultures.</title>
        <authorList>
            <person name="Wilson H.S."/>
        </authorList>
    </citation>
    <scope>NUCLEOTIDE SEQUENCE [LARGE SCALE GENOMIC DNA]</scope>
    <source>
        <strain evidence="6 7">HSC-16F04</strain>
    </source>
</reference>